<accession>A0A9P6QXP4</accession>
<feature type="compositionally biased region" description="Acidic residues" evidence="1">
    <location>
        <begin position="344"/>
        <end position="371"/>
    </location>
</feature>
<evidence type="ECO:0000313" key="2">
    <source>
        <dbReference type="EMBL" id="KAG0302977.1"/>
    </source>
</evidence>
<proteinExistence type="predicted"/>
<reference evidence="2" key="1">
    <citation type="journal article" date="2020" name="Fungal Divers.">
        <title>Resolving the Mortierellaceae phylogeny through synthesis of multi-gene phylogenetics and phylogenomics.</title>
        <authorList>
            <person name="Vandepol N."/>
            <person name="Liber J."/>
            <person name="Desiro A."/>
            <person name="Na H."/>
            <person name="Kennedy M."/>
            <person name="Barry K."/>
            <person name="Grigoriev I.V."/>
            <person name="Miller A.N."/>
            <person name="O'Donnell K."/>
            <person name="Stajich J.E."/>
            <person name="Bonito G."/>
        </authorList>
    </citation>
    <scope>NUCLEOTIDE SEQUENCE</scope>
    <source>
        <strain evidence="2">NVP60</strain>
    </source>
</reference>
<feature type="compositionally biased region" description="Low complexity" evidence="1">
    <location>
        <begin position="299"/>
        <end position="309"/>
    </location>
</feature>
<comment type="caution">
    <text evidence="2">The sequence shown here is derived from an EMBL/GenBank/DDBJ whole genome shotgun (WGS) entry which is preliminary data.</text>
</comment>
<protein>
    <submittedName>
        <fullName evidence="2">Uncharacterized protein</fullName>
    </submittedName>
</protein>
<feature type="region of interest" description="Disordered" evidence="1">
    <location>
        <begin position="334"/>
        <end position="410"/>
    </location>
</feature>
<sequence length="1527" mass="170197">MTSTDHDDIDSDGCFQDFRSRVSAGLVRIPAVRHPTHGDLYIIWSDIRHCFPGVMRIQFDNIYVPMLRDDKTLLRIKPHGIRYHAGVVLDVIYDNAASPSSSKQCKNKSSSHSKQESIHQGGPLSAPAATTTVPVVTPITVATETALSPTTSQPQYSQHPMDSQQQFSTTHQPSQERKQQHHLYTQQTKPAIQQTSQESNHAPSPRLPFVTPQPILKIDLPPQQQDQEQKQQQPISSTGHVTFRELRDIRQARGITTYPTMPGVTTHSVLSSRSSSICSVSDDLSQLERSTLHSHSQRSKTSVSGSYSTSNGLTGAFTMSVPLPSQISAAAAVASAKRSREDPSSDYEQEVSEDDEEYEDTGYGEDDEDDFGFIQYMNGDDTGDDTGEDDGDDQEDEEEEHRGVSKKGNAVVSSTSDYLLVGSKAGGVDGVSGKDIGDNAEDVSGEDVEGGVSDKDGRDDNYLLSPDENEYEDILDSNGEAADQSKSVDVATPQPIAPIFDLAAAATMTVKSNKGNATSKAVTTELTNSPSDVAIAVAYRLPSGPSISSVPVINMTLTHPDVDTDLTWDRRAAIAEAMRVYSTKSQPFSRPPRQGPLTVEDLVEHRVKNVLMTRQRWIEAACPRFFCILPTSDDVASRAAVTPIKWEPSTDIEATPLTMTLANPPTSASDPSTADFHFFFICDCCDVPGYEQEWFPHGTLKENIHNYDLTLSVVDDMVPKYGEYIMGVLEMLKYGVYIDNRLMFPAQTDAEVQRRLTVAIDFLESRNILSCARYYSQNLAALEMDPSGAALLAGLTPIEPLSKTMTKVLARRLEMTHVPLFEGMSPYRTKEGDVRWVCLPHWYGMSPQEEWAVLSKFQGNNQFIKSEYHTNLATFRAIAMNRAKAQEFYNLAGRMTTTCVFRLFCDFDMNSQDEAHLCEAVGKFAAACVHITVRPKIGVHDGAMHGFAKGYWTITLAALGNKKLEGFRLVQGITDDPPNFRAHCERSDLERSTTDHVRLLTRMKRSAHDKRLSVTVVVTDIDRAVNTVRRHVRGLHNFSKLVLATDFTFNEVQARFARLGSGVPGCDVEDTDYESGLESFFVRRGGCDTIKYTCIGMPDNQFLMSRALTTVKLAFSLVRDRAKVRELIKHSKALSSLTLHNSTRDNPSQIYESLKALLANHPSLMELSVQLRQGNSQPSSFVWHNPNDLAKMRVHMSFCQGDKVRAMFQKYATSIEELTVEGIESADAAVFEKSMRTKKGPIKLCRIVLRGLHLWEPFALEEFKKVILRLRVMEVIVSGGMDDHEEFPHDAQGKDSTYVTPAPVAPRARKSKGMSVSTRVSIWFEFIFAIRGCLTGINLWGKATAQLVQMLGTRLEESIQMPLLNELTLSGDWKVSLLHYPWIERLVEYKSESKRRPQRSITMMEEAKAVNAIVNFGGLGALPIKMVALLAFDISRIPILDSEWERLLKHLDMYRLREFLVRQPNPMSPKTLAAIVDQVPRGSLLETFSIDEDMGLSRNDVILQHRRIKEKTSDKVTIMINGYIVAP</sequence>
<organism evidence="2 3">
    <name type="scientific">Linnemannia gamsii</name>
    <dbReference type="NCBI Taxonomy" id="64522"/>
    <lineage>
        <taxon>Eukaryota</taxon>
        <taxon>Fungi</taxon>
        <taxon>Fungi incertae sedis</taxon>
        <taxon>Mucoromycota</taxon>
        <taxon>Mortierellomycotina</taxon>
        <taxon>Mortierellomycetes</taxon>
        <taxon>Mortierellales</taxon>
        <taxon>Mortierellaceae</taxon>
        <taxon>Linnemannia</taxon>
    </lineage>
</organism>
<feature type="region of interest" description="Disordered" evidence="1">
    <location>
        <begin position="423"/>
        <end position="460"/>
    </location>
</feature>
<evidence type="ECO:0000313" key="3">
    <source>
        <dbReference type="Proteomes" id="UP000823405"/>
    </source>
</evidence>
<gene>
    <name evidence="2" type="ORF">BGZ97_002092</name>
</gene>
<feature type="compositionally biased region" description="Polar residues" evidence="1">
    <location>
        <begin position="147"/>
        <end position="173"/>
    </location>
</feature>
<dbReference type="EMBL" id="JAAAIN010001447">
    <property type="protein sequence ID" value="KAG0302977.1"/>
    <property type="molecule type" value="Genomic_DNA"/>
</dbReference>
<feature type="region of interest" description="Disordered" evidence="1">
    <location>
        <begin position="289"/>
        <end position="309"/>
    </location>
</feature>
<name>A0A9P6QXP4_9FUNG</name>
<feature type="compositionally biased region" description="Polar residues" evidence="1">
    <location>
        <begin position="182"/>
        <end position="202"/>
    </location>
</feature>
<keyword evidence="3" id="KW-1185">Reference proteome</keyword>
<feature type="compositionally biased region" description="Acidic residues" evidence="1">
    <location>
        <begin position="438"/>
        <end position="449"/>
    </location>
</feature>
<evidence type="ECO:0000256" key="1">
    <source>
        <dbReference type="SAM" id="MobiDB-lite"/>
    </source>
</evidence>
<dbReference type="OrthoDB" id="2383980at2759"/>
<dbReference type="Proteomes" id="UP000823405">
    <property type="component" value="Unassembled WGS sequence"/>
</dbReference>
<feature type="region of interest" description="Disordered" evidence="1">
    <location>
        <begin position="147"/>
        <end position="245"/>
    </location>
</feature>
<feature type="compositionally biased region" description="Low complexity" evidence="1">
    <location>
        <begin position="221"/>
        <end position="234"/>
    </location>
</feature>
<feature type="region of interest" description="Disordered" evidence="1">
    <location>
        <begin position="99"/>
        <end position="131"/>
    </location>
</feature>
<feature type="compositionally biased region" description="Acidic residues" evidence="1">
    <location>
        <begin position="381"/>
        <end position="399"/>
    </location>
</feature>